<name>A0A7W8D0D0_9FIRM</name>
<sequence>MNYFTTSLMKSLFTNDNNLPAFEQAVSELFRSELEKSLNEILAYELTAFLDYEPYQRTDSQNSRNGFYERKLDTKYGPLTLRIPRDRLGEFFTSLIPKYRRRDFSTEATILDLFEEGMSNSEICTIIRKLCGHHYSKQTISNITDKTLECIDSFKNRTLNKEYPVIYLDGTSMALRRDTVSREMVHIALGITLEGTKEILGYKIAPNESSEIWKELLEDLRSRGVERVSLFCTDGLSGMENVISESFPASNIQRCLVHIQRNLCAKTRVSDRKEVANDFKEVYRSKTKEDASSAFDQFIEKWKHKYPSMVKSLSNNENLFTFYDYPECIRQTIYSTNLIEGNNKQLKRSFKKKEQFPTEQSEEKYLVIQFNRYNEKNMNHIHRGFGQTIREDWFKD</sequence>
<dbReference type="GO" id="GO:0004803">
    <property type="term" value="F:transposase activity"/>
    <property type="evidence" value="ECO:0007669"/>
    <property type="project" value="UniProtKB-UniRule"/>
</dbReference>
<evidence type="ECO:0000256" key="3">
    <source>
        <dbReference type="ARBA" id="ARBA00022578"/>
    </source>
</evidence>
<organism evidence="7 8">
    <name type="scientific">Faecalicoccus acidiformans</name>
    <dbReference type="NCBI Taxonomy" id="915173"/>
    <lineage>
        <taxon>Bacteria</taxon>
        <taxon>Bacillati</taxon>
        <taxon>Bacillota</taxon>
        <taxon>Erysipelotrichia</taxon>
        <taxon>Erysipelotrichales</taxon>
        <taxon>Erysipelotrichaceae</taxon>
        <taxon>Faecalicoccus</taxon>
    </lineage>
</organism>
<dbReference type="PROSITE" id="PS01007">
    <property type="entry name" value="TRANSPOSASE_MUTATOR"/>
    <property type="match status" value="1"/>
</dbReference>
<dbReference type="PANTHER" id="PTHR33217:SF8">
    <property type="entry name" value="MUTATOR FAMILY TRANSPOSASE"/>
    <property type="match status" value="1"/>
</dbReference>
<protein>
    <recommendedName>
        <fullName evidence="6">Mutator family transposase</fullName>
    </recommendedName>
</protein>
<dbReference type="EMBL" id="JACHHD010000003">
    <property type="protein sequence ID" value="MBB5184334.1"/>
    <property type="molecule type" value="Genomic_DNA"/>
</dbReference>
<evidence type="ECO:0000313" key="8">
    <source>
        <dbReference type="Proteomes" id="UP000521313"/>
    </source>
</evidence>
<dbReference type="Pfam" id="PF00872">
    <property type="entry name" value="Transposase_mut"/>
    <property type="match status" value="1"/>
</dbReference>
<dbReference type="GO" id="GO:0006313">
    <property type="term" value="P:DNA transposition"/>
    <property type="evidence" value="ECO:0007669"/>
    <property type="project" value="UniProtKB-UniRule"/>
</dbReference>
<keyword evidence="5 6" id="KW-0233">DNA recombination</keyword>
<dbReference type="NCBIfam" id="NF033543">
    <property type="entry name" value="transpos_IS256"/>
    <property type="match status" value="1"/>
</dbReference>
<reference evidence="7 8" key="1">
    <citation type="submission" date="2020-08" db="EMBL/GenBank/DDBJ databases">
        <title>Genomic Encyclopedia of Type Strains, Phase IV (KMG-IV): sequencing the most valuable type-strain genomes for metagenomic binning, comparative biology and taxonomic classification.</title>
        <authorList>
            <person name="Goeker M."/>
        </authorList>
    </citation>
    <scope>NUCLEOTIDE SEQUENCE [LARGE SCALE GENOMIC DNA]</scope>
    <source>
        <strain evidence="7 8">DSM 26963</strain>
    </source>
</reference>
<keyword evidence="6" id="KW-0814">Transposable element</keyword>
<proteinExistence type="inferred from homology"/>
<gene>
    <name evidence="7" type="ORF">HNQ43_000372</name>
</gene>
<comment type="similarity">
    <text evidence="2 6">Belongs to the transposase mutator family.</text>
</comment>
<evidence type="ECO:0000256" key="6">
    <source>
        <dbReference type="RuleBase" id="RU365089"/>
    </source>
</evidence>
<evidence type="ECO:0000256" key="4">
    <source>
        <dbReference type="ARBA" id="ARBA00023125"/>
    </source>
</evidence>
<dbReference type="AlphaFoldDB" id="A0A7W8D0D0"/>
<dbReference type="RefSeq" id="WP_183374227.1">
    <property type="nucleotide sequence ID" value="NZ_CAWVLV010000034.1"/>
</dbReference>
<evidence type="ECO:0000256" key="5">
    <source>
        <dbReference type="ARBA" id="ARBA00023172"/>
    </source>
</evidence>
<keyword evidence="3 6" id="KW-0815">Transposition</keyword>
<comment type="function">
    <text evidence="1 6">Required for the transposition of the insertion element.</text>
</comment>
<comment type="caution">
    <text evidence="7">The sequence shown here is derived from an EMBL/GenBank/DDBJ whole genome shotgun (WGS) entry which is preliminary data.</text>
</comment>
<dbReference type="GO" id="GO:0003677">
    <property type="term" value="F:DNA binding"/>
    <property type="evidence" value="ECO:0007669"/>
    <property type="project" value="UniProtKB-UniRule"/>
</dbReference>
<dbReference type="PANTHER" id="PTHR33217">
    <property type="entry name" value="TRANSPOSASE FOR INSERTION SEQUENCE ELEMENT IS1081"/>
    <property type="match status" value="1"/>
</dbReference>
<accession>A0A7W8D0D0</accession>
<dbReference type="Proteomes" id="UP000521313">
    <property type="component" value="Unassembled WGS sequence"/>
</dbReference>
<dbReference type="InterPro" id="IPR001207">
    <property type="entry name" value="Transposase_mutator"/>
</dbReference>
<evidence type="ECO:0000256" key="1">
    <source>
        <dbReference type="ARBA" id="ARBA00002190"/>
    </source>
</evidence>
<keyword evidence="4 6" id="KW-0238">DNA-binding</keyword>
<evidence type="ECO:0000256" key="2">
    <source>
        <dbReference type="ARBA" id="ARBA00010961"/>
    </source>
</evidence>
<evidence type="ECO:0000313" key="7">
    <source>
        <dbReference type="EMBL" id="MBB5184334.1"/>
    </source>
</evidence>